<dbReference type="AlphaFoldDB" id="A0A820C0R2"/>
<evidence type="ECO:0000313" key="2">
    <source>
        <dbReference type="Proteomes" id="UP000663881"/>
    </source>
</evidence>
<evidence type="ECO:0000313" key="1">
    <source>
        <dbReference type="EMBL" id="CAF4208587.1"/>
    </source>
</evidence>
<protein>
    <submittedName>
        <fullName evidence="1">Uncharacterized protein</fullName>
    </submittedName>
</protein>
<gene>
    <name evidence="1" type="ORF">OKA104_LOCUS41386</name>
</gene>
<dbReference type="Proteomes" id="UP000663881">
    <property type="component" value="Unassembled WGS sequence"/>
</dbReference>
<name>A0A820C0R2_9BILA</name>
<proteinExistence type="predicted"/>
<feature type="non-terminal residue" evidence="1">
    <location>
        <position position="1"/>
    </location>
</feature>
<organism evidence="1 2">
    <name type="scientific">Adineta steineri</name>
    <dbReference type="NCBI Taxonomy" id="433720"/>
    <lineage>
        <taxon>Eukaryota</taxon>
        <taxon>Metazoa</taxon>
        <taxon>Spiralia</taxon>
        <taxon>Gnathifera</taxon>
        <taxon>Rotifera</taxon>
        <taxon>Eurotatoria</taxon>
        <taxon>Bdelloidea</taxon>
        <taxon>Adinetida</taxon>
        <taxon>Adinetidae</taxon>
        <taxon>Adineta</taxon>
    </lineage>
</organism>
<accession>A0A820C0R2</accession>
<sequence>MRDIRDVDHTFMIKPFKYDSSNPDCEPEPVHGIDTYRDVWQDDYVRMPCSA</sequence>
<dbReference type="EMBL" id="CAJOAY010009672">
    <property type="protein sequence ID" value="CAF4208587.1"/>
    <property type="molecule type" value="Genomic_DNA"/>
</dbReference>
<reference evidence="1" key="1">
    <citation type="submission" date="2021-02" db="EMBL/GenBank/DDBJ databases">
        <authorList>
            <person name="Nowell W R."/>
        </authorList>
    </citation>
    <scope>NUCLEOTIDE SEQUENCE</scope>
</reference>
<comment type="caution">
    <text evidence="1">The sequence shown here is derived from an EMBL/GenBank/DDBJ whole genome shotgun (WGS) entry which is preliminary data.</text>
</comment>